<evidence type="ECO:0000256" key="3">
    <source>
        <dbReference type="ARBA" id="ARBA00022640"/>
    </source>
</evidence>
<dbReference type="EMBL" id="MT040697">
    <property type="protein sequence ID" value="QKQ14663.1"/>
    <property type="molecule type" value="Genomic_DNA"/>
</dbReference>
<dbReference type="GO" id="GO:0008033">
    <property type="term" value="P:tRNA processing"/>
    <property type="evidence" value="ECO:0007669"/>
    <property type="project" value="UniProtKB-KW"/>
</dbReference>
<reference evidence="9" key="1">
    <citation type="journal article" date="2020" name="J. Exp. Bot.">
        <title>Zygnema circumcarinatum UTEX 1559 chloroplast and mitochondrial genomes provide insight into land plant evolution.</title>
        <authorList>
            <person name="Orton L.M."/>
            <person name="Fitzek E."/>
            <person name="Feng X."/>
            <person name="Grayburn W.S."/>
            <person name="Mower J.P."/>
            <person name="Liu K."/>
            <person name="Zhang C."/>
            <person name="Duvall M.R."/>
            <person name="Yin Y."/>
        </authorList>
    </citation>
    <scope>NUCLEOTIDE SEQUENCE</scope>
    <source>
        <strain evidence="9">UTEX 1559 mating type +</strain>
    </source>
</reference>
<keyword evidence="4" id="KW-0507">mRNA processing</keyword>
<organism evidence="9">
    <name type="scientific">Zygnema circumcarinatum</name>
    <name type="common">Green alga</name>
    <dbReference type="NCBI Taxonomy" id="35869"/>
    <lineage>
        <taxon>Eukaryota</taxon>
        <taxon>Viridiplantae</taxon>
        <taxon>Streptophyta</taxon>
        <taxon>Zygnematophyceae</taxon>
        <taxon>Zygnematophycidae</taxon>
        <taxon>Zygnematales</taxon>
        <taxon>Zygnemataceae</taxon>
        <taxon>Zygnema</taxon>
    </lineage>
</organism>
<keyword evidence="5" id="KW-0819">tRNA processing</keyword>
<sequence length="533" mass="63785">MSHHNSIPSIQGKQRLYTYFLREELYAVIVKYTTNQIHSHIKRSHFTFPISFVRIKTVIYTLRKQEHLTPLSQFKFFHSQILLQIINLSLVFPQKKSSFLNTSFVHQANEQCHSKLPAKLHDKNTNHVHTDDVIYSTMDVSIHSAFVFLENRCHSSNYLLEGKFDYLIHPEIFVRIIRKSILDTCMIHLTRIVFYTMMHWDCLHNINDNINPTLASIRNRYENEIDNFFAAESSKLVHNEQYHGILMPCNYSVFNKIRLHEFHFVFKAINTNKFVNLEYLHTQQKKFFASCIWFYNLQACHYIRCNHIWKFIIQGKIQMMYLLELRYMRFIKRRMGAFDVKYASKRVYYLQLETKYKNIFLGVLVQKQNTSIKIQTKIVHMLPITCFQIQYVGIFNPSMLLIQTLSHYDLCTSAGYPLSRSNWTTCTNIKIVQRFKTIQYSLMFYYSGCINRHKALNRVEYILRYSCAKTLAFKHKTTSQNVLSHQTKYVKIFHVFNTHKQFWISFQLHNMILKCRVWHLNILNQHRLVGEDL</sequence>
<evidence type="ECO:0000259" key="8">
    <source>
        <dbReference type="Pfam" id="PF01824"/>
    </source>
</evidence>
<keyword evidence="6" id="KW-0694">RNA-binding</keyword>
<evidence type="ECO:0000256" key="6">
    <source>
        <dbReference type="ARBA" id="ARBA00022884"/>
    </source>
</evidence>
<feature type="domain" description="Maturase MatK N-terminal" evidence="8">
    <location>
        <begin position="13"/>
        <end position="352"/>
    </location>
</feature>
<evidence type="ECO:0000313" key="9">
    <source>
        <dbReference type="EMBL" id="QKQ14663.1"/>
    </source>
</evidence>
<evidence type="ECO:0000256" key="4">
    <source>
        <dbReference type="ARBA" id="ARBA00022664"/>
    </source>
</evidence>
<feature type="domain" description="Domain X" evidence="7">
    <location>
        <begin position="397"/>
        <end position="502"/>
    </location>
</feature>
<geneLocation type="plastid" evidence="9"/>
<dbReference type="AlphaFoldDB" id="A0A6N0GXH6"/>
<dbReference type="InterPro" id="IPR002866">
    <property type="entry name" value="Maturase_MatK"/>
</dbReference>
<dbReference type="Pfam" id="PF01824">
    <property type="entry name" value="MatK_N"/>
    <property type="match status" value="1"/>
</dbReference>
<evidence type="ECO:0000256" key="1">
    <source>
        <dbReference type="ARBA" id="ARBA00004474"/>
    </source>
</evidence>
<evidence type="ECO:0000256" key="5">
    <source>
        <dbReference type="ARBA" id="ARBA00022694"/>
    </source>
</evidence>
<dbReference type="GO" id="GO:0003723">
    <property type="term" value="F:RNA binding"/>
    <property type="evidence" value="ECO:0007669"/>
    <property type="project" value="UniProtKB-KW"/>
</dbReference>
<dbReference type="Pfam" id="PF01348">
    <property type="entry name" value="Intron_maturas2"/>
    <property type="match status" value="1"/>
</dbReference>
<protein>
    <submittedName>
        <fullName evidence="9">Maturase K</fullName>
    </submittedName>
</protein>
<proteinExistence type="inferred from homology"/>
<dbReference type="InterPro" id="IPR024942">
    <property type="entry name" value="Maturase_MatK_N"/>
</dbReference>
<accession>A0A6N0GXH6</accession>
<keyword evidence="3 9" id="KW-0934">Plastid</keyword>
<name>A0A6N0GXH6_ZYGCR</name>
<dbReference type="InterPro" id="IPR024937">
    <property type="entry name" value="Domain_X"/>
</dbReference>
<dbReference type="GO" id="GO:0009507">
    <property type="term" value="C:chloroplast"/>
    <property type="evidence" value="ECO:0007669"/>
    <property type="project" value="InterPro"/>
</dbReference>
<gene>
    <name evidence="9" type="primary">matK</name>
</gene>
<dbReference type="PANTHER" id="PTHR34811:SF1">
    <property type="entry name" value="MATURASE K"/>
    <property type="match status" value="1"/>
</dbReference>
<comment type="subcellular location">
    <subcellularLocation>
        <location evidence="1">Plastid</location>
    </subcellularLocation>
</comment>
<evidence type="ECO:0000259" key="7">
    <source>
        <dbReference type="Pfam" id="PF01348"/>
    </source>
</evidence>
<comment type="similarity">
    <text evidence="2">Belongs to the intron maturase 2 family. MatK subfamily.</text>
</comment>
<evidence type="ECO:0000256" key="2">
    <source>
        <dbReference type="ARBA" id="ARBA00006621"/>
    </source>
</evidence>
<dbReference type="GO" id="GO:0006397">
    <property type="term" value="P:mRNA processing"/>
    <property type="evidence" value="ECO:0007669"/>
    <property type="project" value="UniProtKB-KW"/>
</dbReference>
<dbReference type="PANTHER" id="PTHR34811">
    <property type="entry name" value="MATURASE K"/>
    <property type="match status" value="1"/>
</dbReference>